<name>Q9KI49_9CYAN</name>
<dbReference type="SMART" id="SM00418">
    <property type="entry name" value="HTH_ARSR"/>
    <property type="match status" value="1"/>
</dbReference>
<feature type="domain" description="HTH arsR-type" evidence="4">
    <location>
        <begin position="7"/>
        <end position="100"/>
    </location>
</feature>
<evidence type="ECO:0000256" key="3">
    <source>
        <dbReference type="ARBA" id="ARBA00023163"/>
    </source>
</evidence>
<dbReference type="SUPFAM" id="SSF46785">
    <property type="entry name" value="Winged helix' DNA-binding domain"/>
    <property type="match status" value="1"/>
</dbReference>
<keyword evidence="1" id="KW-0805">Transcription regulation</keyword>
<dbReference type="NCBIfam" id="NF033788">
    <property type="entry name" value="HTH_metalloreg"/>
    <property type="match status" value="1"/>
</dbReference>
<evidence type="ECO:0000256" key="2">
    <source>
        <dbReference type="ARBA" id="ARBA00023125"/>
    </source>
</evidence>
<proteinExistence type="predicted"/>
<accession>Q9KI49</accession>
<evidence type="ECO:0000259" key="4">
    <source>
        <dbReference type="PROSITE" id="PS50987"/>
    </source>
</evidence>
<dbReference type="InterPro" id="IPR036390">
    <property type="entry name" value="WH_DNA-bd_sf"/>
</dbReference>
<sequence>MRMDLALEPHELENLANRFKILSEPSRLQILSAICNGECKVQEICDRTGLSQANVSKHLHLLKNAGVVACRRVGVCRYYRVIDPDLLTLCMRARQKSQPS</sequence>
<dbReference type="Pfam" id="PF01022">
    <property type="entry name" value="HTH_5"/>
    <property type="match status" value="1"/>
</dbReference>
<dbReference type="GO" id="GO:0003700">
    <property type="term" value="F:DNA-binding transcription factor activity"/>
    <property type="evidence" value="ECO:0007669"/>
    <property type="project" value="InterPro"/>
</dbReference>
<dbReference type="InterPro" id="IPR051081">
    <property type="entry name" value="HTH_MetalResp_TranReg"/>
</dbReference>
<dbReference type="Gene3D" id="1.10.10.10">
    <property type="entry name" value="Winged helix-like DNA-binding domain superfamily/Winged helix DNA-binding domain"/>
    <property type="match status" value="1"/>
</dbReference>
<dbReference type="InterPro" id="IPR011991">
    <property type="entry name" value="ArsR-like_HTH"/>
</dbReference>
<dbReference type="EMBL" id="AF242370">
    <property type="protein sequence ID" value="AAF72964.1"/>
    <property type="molecule type" value="Genomic_DNA"/>
</dbReference>
<dbReference type="InterPro" id="IPR036388">
    <property type="entry name" value="WH-like_DNA-bd_sf"/>
</dbReference>
<dbReference type="AlphaFoldDB" id="Q9KI49"/>
<keyword evidence="3" id="KW-0804">Transcription</keyword>
<protein>
    <recommendedName>
        <fullName evidence="4">HTH arsR-type domain-containing protein</fullName>
    </recommendedName>
</protein>
<dbReference type="CDD" id="cd00090">
    <property type="entry name" value="HTH_ARSR"/>
    <property type="match status" value="1"/>
</dbReference>
<keyword evidence="2" id="KW-0238">DNA-binding</keyword>
<dbReference type="InterPro" id="IPR001845">
    <property type="entry name" value="HTH_ArsR_DNA-bd_dom"/>
</dbReference>
<dbReference type="PRINTS" id="PR00778">
    <property type="entry name" value="HTHARSR"/>
</dbReference>
<dbReference type="GO" id="GO:0003677">
    <property type="term" value="F:DNA binding"/>
    <property type="evidence" value="ECO:0007669"/>
    <property type="project" value="UniProtKB-KW"/>
</dbReference>
<dbReference type="PANTHER" id="PTHR33154">
    <property type="entry name" value="TRANSCRIPTIONAL REGULATOR, ARSR FAMILY"/>
    <property type="match status" value="1"/>
</dbReference>
<evidence type="ECO:0000313" key="5">
    <source>
        <dbReference type="EMBL" id="AAF72964.1"/>
    </source>
</evidence>
<organism evidence="5">
    <name type="scientific">Geitlerinema sp. PCC 9228</name>
    <dbReference type="NCBI Taxonomy" id="111611"/>
    <lineage>
        <taxon>Bacteria</taxon>
        <taxon>Bacillati</taxon>
        <taxon>Cyanobacteriota</taxon>
        <taxon>Cyanophyceae</taxon>
        <taxon>Geitlerinematales</taxon>
        <taxon>Geitlerinemataceae</taxon>
        <taxon>Geitlerinema</taxon>
    </lineage>
</organism>
<dbReference type="PANTHER" id="PTHR33154:SF18">
    <property type="entry name" value="ARSENICAL RESISTANCE OPERON REPRESSOR"/>
    <property type="match status" value="1"/>
</dbReference>
<reference evidence="5" key="1">
    <citation type="journal article" date="2000" name="J. Bacteriol.">
        <title>Cyanobacterial sulfide-quinone reductase: cloning and heterologous expression.</title>
        <authorList>
            <person name="Bronstein M."/>
            <person name="Schutz M."/>
            <person name="Hauska G."/>
            <person name="Padan E."/>
            <person name="Shahak Y."/>
        </authorList>
    </citation>
    <scope>NUCLEOTIDE SEQUENCE</scope>
    <source>
        <strain evidence="5">Solar Lake</strain>
    </source>
</reference>
<evidence type="ECO:0000256" key="1">
    <source>
        <dbReference type="ARBA" id="ARBA00023015"/>
    </source>
</evidence>
<dbReference type="PROSITE" id="PS50987">
    <property type="entry name" value="HTH_ARSR_2"/>
    <property type="match status" value="1"/>
</dbReference>